<dbReference type="NCBIfam" id="NF004491">
    <property type="entry name" value="PRK05826.1"/>
    <property type="match status" value="1"/>
</dbReference>
<evidence type="ECO:0000256" key="9">
    <source>
        <dbReference type="ARBA" id="ARBA00022842"/>
    </source>
</evidence>
<feature type="domain" description="Pyruvate kinase barrel" evidence="14">
    <location>
        <begin position="4"/>
        <end position="325"/>
    </location>
</feature>
<dbReference type="GO" id="GO:0004743">
    <property type="term" value="F:pyruvate kinase activity"/>
    <property type="evidence" value="ECO:0007669"/>
    <property type="project" value="UniProtKB-UniRule"/>
</dbReference>
<reference evidence="16" key="1">
    <citation type="submission" date="2020-06" db="EMBL/GenBank/DDBJ databases">
        <title>Legume-microbial interactions unlock mineral nutrients during tropical forest succession.</title>
        <authorList>
            <person name="Epihov D.Z."/>
        </authorList>
    </citation>
    <scope>NUCLEOTIDE SEQUENCE [LARGE SCALE GENOMIC DNA]</scope>
    <source>
        <strain evidence="16">Pan2503</strain>
    </source>
</reference>
<protein>
    <recommendedName>
        <fullName evidence="3 12">Pyruvate kinase</fullName>
        <ecNumber evidence="3 12">2.7.1.40</ecNumber>
    </recommendedName>
</protein>
<evidence type="ECO:0000256" key="8">
    <source>
        <dbReference type="ARBA" id="ARBA00022840"/>
    </source>
</evidence>
<dbReference type="PANTHER" id="PTHR11817">
    <property type="entry name" value="PYRUVATE KINASE"/>
    <property type="match status" value="1"/>
</dbReference>
<keyword evidence="8" id="KW-0067">ATP-binding</keyword>
<dbReference type="NCBIfam" id="TIGR01064">
    <property type="entry name" value="pyruv_kin"/>
    <property type="match status" value="1"/>
</dbReference>
<keyword evidence="11 16" id="KW-0670">Pyruvate</keyword>
<dbReference type="Gene3D" id="2.40.33.10">
    <property type="entry name" value="PK beta-barrel domain-like"/>
    <property type="match status" value="1"/>
</dbReference>
<dbReference type="InterPro" id="IPR015793">
    <property type="entry name" value="Pyrv_Knase_brl"/>
</dbReference>
<keyword evidence="4 13" id="KW-0808">Transferase</keyword>
<keyword evidence="6" id="KW-0547">Nucleotide-binding</keyword>
<dbReference type="SUPFAM" id="SSF51621">
    <property type="entry name" value="Phosphoenolpyruvate/pyruvate domain"/>
    <property type="match status" value="1"/>
</dbReference>
<dbReference type="Gene3D" id="3.40.1380.20">
    <property type="entry name" value="Pyruvate kinase, C-terminal domain"/>
    <property type="match status" value="1"/>
</dbReference>
<evidence type="ECO:0000259" key="14">
    <source>
        <dbReference type="Pfam" id="PF00224"/>
    </source>
</evidence>
<comment type="catalytic activity">
    <reaction evidence="13">
        <text>pyruvate + ATP = phosphoenolpyruvate + ADP + H(+)</text>
        <dbReference type="Rhea" id="RHEA:18157"/>
        <dbReference type="ChEBI" id="CHEBI:15361"/>
        <dbReference type="ChEBI" id="CHEBI:15378"/>
        <dbReference type="ChEBI" id="CHEBI:30616"/>
        <dbReference type="ChEBI" id="CHEBI:58702"/>
        <dbReference type="ChEBI" id="CHEBI:456216"/>
        <dbReference type="EC" id="2.7.1.40"/>
    </reaction>
</comment>
<dbReference type="SUPFAM" id="SSF52935">
    <property type="entry name" value="PK C-terminal domain-like"/>
    <property type="match status" value="1"/>
</dbReference>
<dbReference type="Pfam" id="PF00224">
    <property type="entry name" value="PK"/>
    <property type="match status" value="1"/>
</dbReference>
<dbReference type="GO" id="GO:0000287">
    <property type="term" value="F:magnesium ion binding"/>
    <property type="evidence" value="ECO:0007669"/>
    <property type="project" value="UniProtKB-UniRule"/>
</dbReference>
<dbReference type="Proteomes" id="UP000567293">
    <property type="component" value="Unassembled WGS sequence"/>
</dbReference>
<dbReference type="GO" id="GO:0030955">
    <property type="term" value="F:potassium ion binding"/>
    <property type="evidence" value="ECO:0007669"/>
    <property type="project" value="UniProtKB-UniRule"/>
</dbReference>
<evidence type="ECO:0000256" key="7">
    <source>
        <dbReference type="ARBA" id="ARBA00022777"/>
    </source>
</evidence>
<name>A0A7V8NMG2_9BACT</name>
<dbReference type="FunFam" id="2.40.33.10:FF:000001">
    <property type="entry name" value="Pyruvate kinase"/>
    <property type="match status" value="1"/>
</dbReference>
<dbReference type="InterPro" id="IPR015806">
    <property type="entry name" value="Pyrv_Knase_insert_dom_sf"/>
</dbReference>
<organism evidence="16 17">
    <name type="scientific">Candidatus Acidiferrum panamense</name>
    <dbReference type="NCBI Taxonomy" id="2741543"/>
    <lineage>
        <taxon>Bacteria</taxon>
        <taxon>Pseudomonadati</taxon>
        <taxon>Acidobacteriota</taxon>
        <taxon>Terriglobia</taxon>
        <taxon>Candidatus Acidiferrales</taxon>
        <taxon>Candidatus Acidiferrum</taxon>
    </lineage>
</organism>
<evidence type="ECO:0000259" key="15">
    <source>
        <dbReference type="Pfam" id="PF02887"/>
    </source>
</evidence>
<keyword evidence="7 13" id="KW-0418">Kinase</keyword>
<evidence type="ECO:0000256" key="5">
    <source>
        <dbReference type="ARBA" id="ARBA00022723"/>
    </source>
</evidence>
<dbReference type="AlphaFoldDB" id="A0A7V8NMG2"/>
<dbReference type="PRINTS" id="PR01050">
    <property type="entry name" value="PYRUVTKNASE"/>
</dbReference>
<dbReference type="InterPro" id="IPR040442">
    <property type="entry name" value="Pyrv_kinase-like_dom_sf"/>
</dbReference>
<evidence type="ECO:0000256" key="13">
    <source>
        <dbReference type="RuleBase" id="RU000504"/>
    </source>
</evidence>
<sequence>MNFRHSKIVCTIGPASCSPRMIDRLFAAGMDVARLNFSHGTHEEHASHFALIRAASSKHEKPIAILADLQGPKIRTGALAGGGPVMLRGGERFTITTAKILGDATRVSTTFAGLPREVHRGDRILLSDGLIDLRVEQVRDRQVICGIVNGGALGQHKGINLPGLQLRVPALTPKDRADLRFALKHGANYIAVSFVRRPEDVLLAKQLVRRAGKDTPVIAKLEKPQAIENLDAILRAADAVMVARGDLGVEMSPERVPVVQKTVIARARELRRPVITATQMLESMTENPRPTRAEASDVANAIFDGSDAVMLSAETATGKYPVEAVSMMARIIEEAEGSIREFPRPAQQEQLKVPGTIAELVCHASRELHMRLIAVFTHSGFTARLISRYRPLVPIVAFSPEQETRRRLGLIWGVYPRNIQDLRNIDGLATVAERRL</sequence>
<dbReference type="GO" id="GO:0016301">
    <property type="term" value="F:kinase activity"/>
    <property type="evidence" value="ECO:0007669"/>
    <property type="project" value="UniProtKB-KW"/>
</dbReference>
<evidence type="ECO:0000256" key="11">
    <source>
        <dbReference type="ARBA" id="ARBA00023317"/>
    </source>
</evidence>
<feature type="domain" description="Pyruvate kinase C-terminal" evidence="15">
    <location>
        <begin position="356"/>
        <end position="426"/>
    </location>
</feature>
<evidence type="ECO:0000256" key="1">
    <source>
        <dbReference type="ARBA" id="ARBA00004997"/>
    </source>
</evidence>
<comment type="similarity">
    <text evidence="2 13">Belongs to the pyruvate kinase family.</text>
</comment>
<dbReference type="EC" id="2.7.1.40" evidence="3 12"/>
<dbReference type="InterPro" id="IPR015795">
    <property type="entry name" value="Pyrv_Knase_C"/>
</dbReference>
<dbReference type="InterPro" id="IPR001697">
    <property type="entry name" value="Pyr_Knase"/>
</dbReference>
<dbReference type="Gene3D" id="3.20.20.60">
    <property type="entry name" value="Phosphoenolpyruvate-binding domains"/>
    <property type="match status" value="1"/>
</dbReference>
<keyword evidence="9 13" id="KW-0460">Magnesium</keyword>
<dbReference type="EMBL" id="JACDQQ010000313">
    <property type="protein sequence ID" value="MBA0083976.1"/>
    <property type="molecule type" value="Genomic_DNA"/>
</dbReference>
<dbReference type="SUPFAM" id="SSF50800">
    <property type="entry name" value="PK beta-barrel domain-like"/>
    <property type="match status" value="1"/>
</dbReference>
<evidence type="ECO:0000256" key="2">
    <source>
        <dbReference type="ARBA" id="ARBA00008663"/>
    </source>
</evidence>
<dbReference type="NCBIfam" id="NF004978">
    <property type="entry name" value="PRK06354.1"/>
    <property type="match status" value="1"/>
</dbReference>
<evidence type="ECO:0000313" key="16">
    <source>
        <dbReference type="EMBL" id="MBA0083976.1"/>
    </source>
</evidence>
<keyword evidence="17" id="KW-1185">Reference proteome</keyword>
<dbReference type="InterPro" id="IPR015813">
    <property type="entry name" value="Pyrv/PenolPyrv_kinase-like_dom"/>
</dbReference>
<accession>A0A7V8NMG2</accession>
<proteinExistence type="inferred from homology"/>
<dbReference type="GO" id="GO:0005524">
    <property type="term" value="F:ATP binding"/>
    <property type="evidence" value="ECO:0007669"/>
    <property type="project" value="UniProtKB-KW"/>
</dbReference>
<dbReference type="InterPro" id="IPR036918">
    <property type="entry name" value="Pyrv_Knase_C_sf"/>
</dbReference>
<gene>
    <name evidence="16" type="primary">pyk</name>
    <name evidence="16" type="ORF">HRJ53_03180</name>
</gene>
<dbReference type="Pfam" id="PF02887">
    <property type="entry name" value="PK_C"/>
    <property type="match status" value="1"/>
</dbReference>
<dbReference type="UniPathway" id="UPA00109">
    <property type="reaction ID" value="UER00188"/>
</dbReference>
<evidence type="ECO:0000256" key="10">
    <source>
        <dbReference type="ARBA" id="ARBA00023152"/>
    </source>
</evidence>
<keyword evidence="10 13" id="KW-0324">Glycolysis</keyword>
<keyword evidence="5" id="KW-0479">Metal-binding</keyword>
<comment type="pathway">
    <text evidence="1 13">Carbohydrate degradation; glycolysis; pyruvate from D-glyceraldehyde 3-phosphate: step 5/5.</text>
</comment>
<dbReference type="InterPro" id="IPR011037">
    <property type="entry name" value="Pyrv_Knase-like_insert_dom_sf"/>
</dbReference>
<evidence type="ECO:0000256" key="3">
    <source>
        <dbReference type="ARBA" id="ARBA00012142"/>
    </source>
</evidence>
<evidence type="ECO:0000256" key="12">
    <source>
        <dbReference type="NCBIfam" id="TIGR01064"/>
    </source>
</evidence>
<comment type="caution">
    <text evidence="16">The sequence shown here is derived from an EMBL/GenBank/DDBJ whole genome shotgun (WGS) entry which is preliminary data.</text>
</comment>
<evidence type="ECO:0000256" key="4">
    <source>
        <dbReference type="ARBA" id="ARBA00022679"/>
    </source>
</evidence>
<evidence type="ECO:0000256" key="6">
    <source>
        <dbReference type="ARBA" id="ARBA00022741"/>
    </source>
</evidence>
<evidence type="ECO:0000313" key="17">
    <source>
        <dbReference type="Proteomes" id="UP000567293"/>
    </source>
</evidence>
<feature type="non-terminal residue" evidence="16">
    <location>
        <position position="436"/>
    </location>
</feature>